<evidence type="ECO:0000256" key="2">
    <source>
        <dbReference type="ARBA" id="ARBA00023015"/>
    </source>
</evidence>
<comment type="caution">
    <text evidence="6">The sequence shown here is derived from an EMBL/GenBank/DDBJ whole genome shotgun (WGS) entry which is preliminary data.</text>
</comment>
<evidence type="ECO:0000313" key="6">
    <source>
        <dbReference type="EMBL" id="GEL00850.1"/>
    </source>
</evidence>
<keyword evidence="3" id="KW-0238">DNA-binding</keyword>
<dbReference type="GO" id="GO:0006351">
    <property type="term" value="P:DNA-templated transcription"/>
    <property type="evidence" value="ECO:0007669"/>
    <property type="project" value="TreeGrafter"/>
</dbReference>
<feature type="domain" description="HTH lysR-type" evidence="5">
    <location>
        <begin position="1"/>
        <end position="59"/>
    </location>
</feature>
<dbReference type="SUPFAM" id="SSF53850">
    <property type="entry name" value="Periplasmic binding protein-like II"/>
    <property type="match status" value="1"/>
</dbReference>
<evidence type="ECO:0000256" key="1">
    <source>
        <dbReference type="ARBA" id="ARBA00009437"/>
    </source>
</evidence>
<dbReference type="GO" id="GO:0043565">
    <property type="term" value="F:sequence-specific DNA binding"/>
    <property type="evidence" value="ECO:0007669"/>
    <property type="project" value="TreeGrafter"/>
</dbReference>
<dbReference type="PANTHER" id="PTHR30537">
    <property type="entry name" value="HTH-TYPE TRANSCRIPTIONAL REGULATOR"/>
    <property type="match status" value="1"/>
</dbReference>
<evidence type="ECO:0000256" key="3">
    <source>
        <dbReference type="ARBA" id="ARBA00023125"/>
    </source>
</evidence>
<evidence type="ECO:0000313" key="7">
    <source>
        <dbReference type="Proteomes" id="UP000321405"/>
    </source>
</evidence>
<reference evidence="6 7" key="1">
    <citation type="submission" date="2019-07" db="EMBL/GenBank/DDBJ databases">
        <title>Whole genome shotgun sequence of Swaminathania salitolerans NBRC 104436.</title>
        <authorList>
            <person name="Hosoyama A."/>
            <person name="Uohara A."/>
            <person name="Ohji S."/>
            <person name="Ichikawa N."/>
        </authorList>
    </citation>
    <scope>NUCLEOTIDE SEQUENCE [LARGE SCALE GENOMIC DNA]</scope>
    <source>
        <strain evidence="6 7">NBRC 104436</strain>
    </source>
</reference>
<dbReference type="InterPro" id="IPR000847">
    <property type="entry name" value="LysR_HTH_N"/>
</dbReference>
<dbReference type="Pfam" id="PF03466">
    <property type="entry name" value="LysR_substrate"/>
    <property type="match status" value="1"/>
</dbReference>
<keyword evidence="2" id="KW-0805">Transcription regulation</keyword>
<evidence type="ECO:0000259" key="5">
    <source>
        <dbReference type="PROSITE" id="PS50931"/>
    </source>
</evidence>
<dbReference type="InterPro" id="IPR036388">
    <property type="entry name" value="WH-like_DNA-bd_sf"/>
</dbReference>
<dbReference type="Proteomes" id="UP000321405">
    <property type="component" value="Unassembled WGS sequence"/>
</dbReference>
<dbReference type="PANTHER" id="PTHR30537:SF5">
    <property type="entry name" value="HTH-TYPE TRANSCRIPTIONAL ACTIVATOR TTDR-RELATED"/>
    <property type="match status" value="1"/>
</dbReference>
<dbReference type="EMBL" id="BJVC01000001">
    <property type="protein sequence ID" value="GEL00850.1"/>
    <property type="molecule type" value="Genomic_DNA"/>
</dbReference>
<dbReference type="InterPro" id="IPR058163">
    <property type="entry name" value="LysR-type_TF_proteobact-type"/>
</dbReference>
<dbReference type="Gene3D" id="1.10.10.10">
    <property type="entry name" value="Winged helix-like DNA-binding domain superfamily/Winged helix DNA-binding domain"/>
    <property type="match status" value="1"/>
</dbReference>
<proteinExistence type="inferred from homology"/>
<dbReference type="RefSeq" id="WP_147091914.1">
    <property type="nucleotide sequence ID" value="NZ_BJVC01000001.1"/>
</dbReference>
<gene>
    <name evidence="6" type="ORF">SSA02_00130</name>
</gene>
<dbReference type="InterPro" id="IPR005119">
    <property type="entry name" value="LysR_subst-bd"/>
</dbReference>
<dbReference type="AlphaFoldDB" id="A0A511BKF8"/>
<organism evidence="6 7">
    <name type="scientific">Swaminathania salitolerans</name>
    <dbReference type="NCBI Taxonomy" id="182838"/>
    <lineage>
        <taxon>Bacteria</taxon>
        <taxon>Pseudomonadati</taxon>
        <taxon>Pseudomonadota</taxon>
        <taxon>Alphaproteobacteria</taxon>
        <taxon>Acetobacterales</taxon>
        <taxon>Acetobacteraceae</taxon>
        <taxon>Swaminathania</taxon>
    </lineage>
</organism>
<dbReference type="SUPFAM" id="SSF46785">
    <property type="entry name" value="Winged helix' DNA-binding domain"/>
    <property type="match status" value="1"/>
</dbReference>
<dbReference type="Gene3D" id="3.40.190.290">
    <property type="match status" value="1"/>
</dbReference>
<dbReference type="FunFam" id="1.10.10.10:FF:000001">
    <property type="entry name" value="LysR family transcriptional regulator"/>
    <property type="match status" value="1"/>
</dbReference>
<keyword evidence="7" id="KW-1185">Reference proteome</keyword>
<accession>A0A511BKF8</accession>
<comment type="similarity">
    <text evidence="1">Belongs to the LysR transcriptional regulatory family.</text>
</comment>
<dbReference type="GO" id="GO:0003700">
    <property type="term" value="F:DNA-binding transcription factor activity"/>
    <property type="evidence" value="ECO:0007669"/>
    <property type="project" value="InterPro"/>
</dbReference>
<protein>
    <submittedName>
        <fullName evidence="6">LysR family transcriptional regulator</fullName>
    </submittedName>
</protein>
<evidence type="ECO:0000256" key="4">
    <source>
        <dbReference type="ARBA" id="ARBA00023163"/>
    </source>
</evidence>
<dbReference type="OrthoDB" id="196624at2"/>
<dbReference type="Pfam" id="PF00126">
    <property type="entry name" value="HTH_1"/>
    <property type="match status" value="1"/>
</dbReference>
<dbReference type="InterPro" id="IPR036390">
    <property type="entry name" value="WH_DNA-bd_sf"/>
</dbReference>
<sequence>MERLGALRVFVTVAEHLSFSEAARRLHLSPTRVSRIVADLEASLGGPLFVRTTRMVRMTEKGAEFFRRCRVGLGEIDGAVAFMRDENDVPGGALTVTAPVLFGRYHVMPIVTELLERYPSLSIRLLLCNRVTQIVDEEIDIAVRIGIVRDTRLIQHQVGSVERVYTASPAYLGRYGMPQSLSELRRHRVIAIENDLRERAGGVSSILARGLVMPRLVVTDVEAGIEAALDGHGIVSTLSYQVAGLLAEGRLERIPLEDRPEPLPVSILFRNTTRNAPNIRAFVDLARDRLRHFGRMETRVEPRVETRTD</sequence>
<name>A0A511BKF8_9PROT</name>
<keyword evidence="4" id="KW-0804">Transcription</keyword>
<dbReference type="PROSITE" id="PS50931">
    <property type="entry name" value="HTH_LYSR"/>
    <property type="match status" value="1"/>
</dbReference>